<evidence type="ECO:0000259" key="3">
    <source>
        <dbReference type="Pfam" id="PF02525"/>
    </source>
</evidence>
<dbReference type="OrthoDB" id="652200at2"/>
<dbReference type="InterPro" id="IPR003680">
    <property type="entry name" value="Flavodoxin_fold"/>
</dbReference>
<dbReference type="InterPro" id="IPR051545">
    <property type="entry name" value="NAD(P)H_dehydrogenase_qn"/>
</dbReference>
<dbReference type="GO" id="GO:0005829">
    <property type="term" value="C:cytosol"/>
    <property type="evidence" value="ECO:0007669"/>
    <property type="project" value="TreeGrafter"/>
</dbReference>
<keyword evidence="5" id="KW-1185">Reference proteome</keyword>
<evidence type="ECO:0000256" key="2">
    <source>
        <dbReference type="ARBA" id="ARBA00023002"/>
    </source>
</evidence>
<dbReference type="PANTHER" id="PTHR10204">
    <property type="entry name" value="NAD P H OXIDOREDUCTASE-RELATED"/>
    <property type="match status" value="1"/>
</dbReference>
<evidence type="ECO:0000313" key="5">
    <source>
        <dbReference type="Proteomes" id="UP000319700"/>
    </source>
</evidence>
<gene>
    <name evidence="4" type="ORF">EAH81_17705</name>
</gene>
<dbReference type="SUPFAM" id="SSF52218">
    <property type="entry name" value="Flavoproteins"/>
    <property type="match status" value="1"/>
</dbReference>
<comment type="similarity">
    <text evidence="1">Belongs to the NAD(P)H dehydrogenase (quinone) family.</text>
</comment>
<accession>A0A502EJX7</accession>
<keyword evidence="2" id="KW-0560">Oxidoreductase</keyword>
<dbReference type="AlphaFoldDB" id="A0A502EJX7"/>
<dbReference type="Gene3D" id="3.40.50.360">
    <property type="match status" value="1"/>
</dbReference>
<comment type="caution">
    <text evidence="4">The sequence shown here is derived from an EMBL/GenBank/DDBJ whole genome shotgun (WGS) entry which is preliminary data.</text>
</comment>
<proteinExistence type="inferred from homology"/>
<protein>
    <submittedName>
        <fullName evidence="4">Flavodoxin family protein</fullName>
    </submittedName>
</protein>
<dbReference type="RefSeq" id="WP_140509461.1">
    <property type="nucleotide sequence ID" value="NZ_RCZH01000012.1"/>
</dbReference>
<dbReference type="EMBL" id="RCZH01000012">
    <property type="protein sequence ID" value="TPG37767.1"/>
    <property type="molecule type" value="Genomic_DNA"/>
</dbReference>
<evidence type="ECO:0000313" key="4">
    <source>
        <dbReference type="EMBL" id="TPG37767.1"/>
    </source>
</evidence>
<dbReference type="Pfam" id="PF02525">
    <property type="entry name" value="Flavodoxin_2"/>
    <property type="match status" value="1"/>
</dbReference>
<dbReference type="Proteomes" id="UP000319700">
    <property type="component" value="Unassembled WGS sequence"/>
</dbReference>
<feature type="domain" description="Flavodoxin-like fold" evidence="3">
    <location>
        <begin position="5"/>
        <end position="179"/>
    </location>
</feature>
<organism evidence="4 5">
    <name type="scientific">Flavobacterium pectinovorum</name>
    <dbReference type="NCBI Taxonomy" id="29533"/>
    <lineage>
        <taxon>Bacteria</taxon>
        <taxon>Pseudomonadati</taxon>
        <taxon>Bacteroidota</taxon>
        <taxon>Flavobacteriia</taxon>
        <taxon>Flavobacteriales</taxon>
        <taxon>Flavobacteriaceae</taxon>
        <taxon>Flavobacterium</taxon>
    </lineage>
</organism>
<dbReference type="InterPro" id="IPR029039">
    <property type="entry name" value="Flavoprotein-like_sf"/>
</dbReference>
<name>A0A502EJX7_9FLAO</name>
<evidence type="ECO:0000256" key="1">
    <source>
        <dbReference type="ARBA" id="ARBA00006252"/>
    </source>
</evidence>
<sequence>MDTQNVLVINGHPDKISFNEEIAQTYIQTMKNAGIEVNYLPLRDLNFDLNLKNGFRIPQELEPDLVKSVELLRKSTHTVWIHPLWWYGLPALLKGFIDRTFLSGIAYKFTDNGMEKLFAGRSARIIYTADTPEAEYEKNFSKSGLKQLKTGVLEFSGFSPVTHNHLSTFFDADRARKDSFLKQVQEIAMEDITSK</sequence>
<dbReference type="PANTHER" id="PTHR10204:SF34">
    <property type="entry name" value="NAD(P)H DEHYDROGENASE [QUINONE] 1 ISOFORM 1"/>
    <property type="match status" value="1"/>
</dbReference>
<reference evidence="4 5" key="1">
    <citation type="journal article" date="2019" name="Environ. Microbiol.">
        <title>Species interactions and distinct microbial communities in high Arctic permafrost affected cryosols are associated with the CH4 and CO2 gas fluxes.</title>
        <authorList>
            <person name="Altshuler I."/>
            <person name="Hamel J."/>
            <person name="Turney S."/>
            <person name="Magnuson E."/>
            <person name="Levesque R."/>
            <person name="Greer C."/>
            <person name="Whyte L.G."/>
        </authorList>
    </citation>
    <scope>NUCLEOTIDE SEQUENCE [LARGE SCALE GENOMIC DNA]</scope>
    <source>
        <strain evidence="4 5">42</strain>
    </source>
</reference>
<dbReference type="GO" id="GO:0003955">
    <property type="term" value="F:NAD(P)H dehydrogenase (quinone) activity"/>
    <property type="evidence" value="ECO:0007669"/>
    <property type="project" value="TreeGrafter"/>
</dbReference>